<name>A0ABW0P0K1_9HYPH</name>
<dbReference type="InterPro" id="IPR021331">
    <property type="entry name" value="Hva1_TUDOR"/>
</dbReference>
<dbReference type="RefSeq" id="WP_066721899.1">
    <property type="nucleotide sequence ID" value="NZ_JBHSLU010000030.1"/>
</dbReference>
<evidence type="ECO:0000313" key="3">
    <source>
        <dbReference type="Proteomes" id="UP001596060"/>
    </source>
</evidence>
<comment type="caution">
    <text evidence="2">The sequence shown here is derived from an EMBL/GenBank/DDBJ whole genome shotgun (WGS) entry which is preliminary data.</text>
</comment>
<accession>A0ABW0P0K1</accession>
<dbReference type="Pfam" id="PF11160">
    <property type="entry name" value="Hva1_TUDOR"/>
    <property type="match status" value="1"/>
</dbReference>
<dbReference type="EMBL" id="JBHSLU010000030">
    <property type="protein sequence ID" value="MFC5506005.1"/>
    <property type="molecule type" value="Genomic_DNA"/>
</dbReference>
<evidence type="ECO:0000313" key="2">
    <source>
        <dbReference type="EMBL" id="MFC5506005.1"/>
    </source>
</evidence>
<proteinExistence type="predicted"/>
<keyword evidence="3" id="KW-1185">Reference proteome</keyword>
<sequence>MTSKLRKGSAVRWHWGNGTAEGEVESVFTKPVSRTIKGKRIRRNASEEKPAYLVRQADGAKALKSQSELEAR</sequence>
<protein>
    <submittedName>
        <fullName evidence="2">DUF2945 domain-containing protein</fullName>
    </submittedName>
</protein>
<reference evidence="3" key="1">
    <citation type="journal article" date="2019" name="Int. J. Syst. Evol. Microbiol.">
        <title>The Global Catalogue of Microorganisms (GCM) 10K type strain sequencing project: providing services to taxonomists for standard genome sequencing and annotation.</title>
        <authorList>
            <consortium name="The Broad Institute Genomics Platform"/>
            <consortium name="The Broad Institute Genome Sequencing Center for Infectious Disease"/>
            <person name="Wu L."/>
            <person name="Ma J."/>
        </authorList>
    </citation>
    <scope>NUCLEOTIDE SEQUENCE [LARGE SCALE GENOMIC DNA]</scope>
    <source>
        <strain evidence="3">CCUG 43117</strain>
    </source>
</reference>
<evidence type="ECO:0000259" key="1">
    <source>
        <dbReference type="Pfam" id="PF11160"/>
    </source>
</evidence>
<dbReference type="Proteomes" id="UP001596060">
    <property type="component" value="Unassembled WGS sequence"/>
</dbReference>
<feature type="domain" description="Hypervirulence associated protein TUDOR" evidence="1">
    <location>
        <begin position="8"/>
        <end position="69"/>
    </location>
</feature>
<organism evidence="2 3">
    <name type="scientific">Bosea massiliensis</name>
    <dbReference type="NCBI Taxonomy" id="151419"/>
    <lineage>
        <taxon>Bacteria</taxon>
        <taxon>Pseudomonadati</taxon>
        <taxon>Pseudomonadota</taxon>
        <taxon>Alphaproteobacteria</taxon>
        <taxon>Hyphomicrobiales</taxon>
        <taxon>Boseaceae</taxon>
        <taxon>Bosea</taxon>
    </lineage>
</organism>
<gene>
    <name evidence="2" type="ORF">ACFPN9_12120</name>
</gene>